<dbReference type="PANTHER" id="PTHR38790">
    <property type="entry name" value="2EXR DOMAIN-CONTAINING PROTEIN-RELATED"/>
    <property type="match status" value="1"/>
</dbReference>
<sequence>MAPRRSPRGTVHSQPSNTDASSSHPKRGSHGFQKFKNGLLDLTSISDDETALCDKNAQDFELLQLPAEIRAMIWKYALSDQTLHLAPYRDASSTYAKAPILRERFPLLRVCRQIYSEAALFPHTESTFFFSDPEEYLKHVKYRPAKRARHIKMGTQYWKLKNYFTRAQLEAIRTIEIIMWPSRWRKRDRFPAHIACCRERFEPDFQDKDFPLKFVSRNQWRAIWSGDVPSQS</sequence>
<keyword evidence="4" id="KW-1185">Reference proteome</keyword>
<dbReference type="Proteomes" id="UP000799777">
    <property type="component" value="Unassembled WGS sequence"/>
</dbReference>
<dbReference type="Pfam" id="PF20150">
    <property type="entry name" value="2EXR"/>
    <property type="match status" value="1"/>
</dbReference>
<evidence type="ECO:0000313" key="4">
    <source>
        <dbReference type="Proteomes" id="UP000799777"/>
    </source>
</evidence>
<proteinExistence type="predicted"/>
<organism evidence="3 4">
    <name type="scientific">Setomelanomma holmii</name>
    <dbReference type="NCBI Taxonomy" id="210430"/>
    <lineage>
        <taxon>Eukaryota</taxon>
        <taxon>Fungi</taxon>
        <taxon>Dikarya</taxon>
        <taxon>Ascomycota</taxon>
        <taxon>Pezizomycotina</taxon>
        <taxon>Dothideomycetes</taxon>
        <taxon>Pleosporomycetidae</taxon>
        <taxon>Pleosporales</taxon>
        <taxon>Pleosporineae</taxon>
        <taxon>Phaeosphaeriaceae</taxon>
        <taxon>Setomelanomma</taxon>
    </lineage>
</organism>
<protein>
    <recommendedName>
        <fullName evidence="2">2EXR domain-containing protein</fullName>
    </recommendedName>
</protein>
<feature type="compositionally biased region" description="Polar residues" evidence="1">
    <location>
        <begin position="11"/>
        <end position="23"/>
    </location>
</feature>
<comment type="caution">
    <text evidence="3">The sequence shown here is derived from an EMBL/GenBank/DDBJ whole genome shotgun (WGS) entry which is preliminary data.</text>
</comment>
<reference evidence="3" key="1">
    <citation type="journal article" date="2020" name="Stud. Mycol.">
        <title>101 Dothideomycetes genomes: a test case for predicting lifestyles and emergence of pathogens.</title>
        <authorList>
            <person name="Haridas S."/>
            <person name="Albert R."/>
            <person name="Binder M."/>
            <person name="Bloem J."/>
            <person name="Labutti K."/>
            <person name="Salamov A."/>
            <person name="Andreopoulos B."/>
            <person name="Baker S."/>
            <person name="Barry K."/>
            <person name="Bills G."/>
            <person name="Bluhm B."/>
            <person name="Cannon C."/>
            <person name="Castanera R."/>
            <person name="Culley D."/>
            <person name="Daum C."/>
            <person name="Ezra D."/>
            <person name="Gonzalez J."/>
            <person name="Henrissat B."/>
            <person name="Kuo A."/>
            <person name="Liang C."/>
            <person name="Lipzen A."/>
            <person name="Lutzoni F."/>
            <person name="Magnuson J."/>
            <person name="Mondo S."/>
            <person name="Nolan M."/>
            <person name="Ohm R."/>
            <person name="Pangilinan J."/>
            <person name="Park H.-J."/>
            <person name="Ramirez L."/>
            <person name="Alfaro M."/>
            <person name="Sun H."/>
            <person name="Tritt A."/>
            <person name="Yoshinaga Y."/>
            <person name="Zwiers L.-H."/>
            <person name="Turgeon B."/>
            <person name="Goodwin S."/>
            <person name="Spatafora J."/>
            <person name="Crous P."/>
            <person name="Grigoriev I."/>
        </authorList>
    </citation>
    <scope>NUCLEOTIDE SEQUENCE</scope>
    <source>
        <strain evidence="3">CBS 110217</strain>
    </source>
</reference>
<name>A0A9P4HJS8_9PLEO</name>
<accession>A0A9P4HJS8</accession>
<dbReference type="PANTHER" id="PTHR38790:SF4">
    <property type="entry name" value="2EXR DOMAIN-CONTAINING PROTEIN"/>
    <property type="match status" value="1"/>
</dbReference>
<dbReference type="AlphaFoldDB" id="A0A9P4HJS8"/>
<evidence type="ECO:0000313" key="3">
    <source>
        <dbReference type="EMBL" id="KAF2034835.1"/>
    </source>
</evidence>
<dbReference type="InterPro" id="IPR045518">
    <property type="entry name" value="2EXR"/>
</dbReference>
<gene>
    <name evidence="3" type="ORF">EK21DRAFT_107465</name>
</gene>
<evidence type="ECO:0000259" key="2">
    <source>
        <dbReference type="Pfam" id="PF20150"/>
    </source>
</evidence>
<dbReference type="EMBL" id="ML978159">
    <property type="protein sequence ID" value="KAF2034835.1"/>
    <property type="molecule type" value="Genomic_DNA"/>
</dbReference>
<dbReference type="OrthoDB" id="5413827at2759"/>
<evidence type="ECO:0000256" key="1">
    <source>
        <dbReference type="SAM" id="MobiDB-lite"/>
    </source>
</evidence>
<feature type="domain" description="2EXR" evidence="2">
    <location>
        <begin position="64"/>
        <end position="130"/>
    </location>
</feature>
<feature type="region of interest" description="Disordered" evidence="1">
    <location>
        <begin position="1"/>
        <end position="29"/>
    </location>
</feature>